<comment type="similarity">
    <text evidence="1 2">Belongs to the polypeptide deformylase family.</text>
</comment>
<comment type="function">
    <text evidence="2">Removes the formyl group from the N-terminal Met of newly synthesized proteins. Requires at least a dipeptide for an efficient rate of reaction. N-terminal L-methionine is a prerequisite for activity but the enzyme has broad specificity at other positions.</text>
</comment>
<accession>A0A1G2T9P6</accession>
<protein>
    <recommendedName>
        <fullName evidence="2">Peptide deformylase</fullName>
        <shortName evidence="2">PDF</shortName>
        <ecNumber evidence="2">3.5.1.88</ecNumber>
    </recommendedName>
    <alternativeName>
        <fullName evidence="2">Polypeptide deformylase</fullName>
    </alternativeName>
</protein>
<comment type="catalytic activity">
    <reaction evidence="2">
        <text>N-terminal N-formyl-L-methionyl-[peptide] + H2O = N-terminal L-methionyl-[peptide] + formate</text>
        <dbReference type="Rhea" id="RHEA:24420"/>
        <dbReference type="Rhea" id="RHEA-COMP:10639"/>
        <dbReference type="Rhea" id="RHEA-COMP:10640"/>
        <dbReference type="ChEBI" id="CHEBI:15377"/>
        <dbReference type="ChEBI" id="CHEBI:15740"/>
        <dbReference type="ChEBI" id="CHEBI:49298"/>
        <dbReference type="ChEBI" id="CHEBI:64731"/>
        <dbReference type="EC" id="3.5.1.88"/>
    </reaction>
</comment>
<dbReference type="CDD" id="cd00487">
    <property type="entry name" value="Pep_deformylase"/>
    <property type="match status" value="1"/>
</dbReference>
<gene>
    <name evidence="2" type="primary">def</name>
    <name evidence="3" type="ORF">A2W58_01875</name>
</gene>
<dbReference type="AlphaFoldDB" id="A0A1G2T9P6"/>
<name>A0A1G2T9P6_9BACT</name>
<keyword evidence="2" id="KW-0479">Metal-binding</keyword>
<feature type="active site" evidence="2">
    <location>
        <position position="162"/>
    </location>
</feature>
<evidence type="ECO:0000256" key="1">
    <source>
        <dbReference type="ARBA" id="ARBA00010759"/>
    </source>
</evidence>
<keyword evidence="2" id="KW-0408">Iron</keyword>
<dbReference type="SUPFAM" id="SSF56420">
    <property type="entry name" value="Peptide deformylase"/>
    <property type="match status" value="1"/>
</dbReference>
<dbReference type="EMBL" id="MHVL01000004">
    <property type="protein sequence ID" value="OHA93990.1"/>
    <property type="molecule type" value="Genomic_DNA"/>
</dbReference>
<dbReference type="PANTHER" id="PTHR10458">
    <property type="entry name" value="PEPTIDE DEFORMYLASE"/>
    <property type="match status" value="1"/>
</dbReference>
<keyword evidence="2" id="KW-0648">Protein biosynthesis</keyword>
<sequence>MKKILQKDAPVLRKMAEKVSPEAISSPKIKKIISEMKEALASQDDGVAIAAPQIGYSLCIFVMSKKVEGLIKGEKIKSHVEPELIRDQTSATTAEATTVYINPVIKKISKEKKMMEEGCLSVRYLYGKVSRGSKVVLEAYDETGKKFIKGASGLLSQIFQHETDHLNGVLFIDKAKNIEEIIPAKANSTQIHE</sequence>
<organism evidence="3 4">
    <name type="scientific">Candidatus Zambryskibacteria bacterium RIFCSPHIGHO2_02_38_10.5</name>
    <dbReference type="NCBI Taxonomy" id="1802742"/>
    <lineage>
        <taxon>Bacteria</taxon>
        <taxon>Candidatus Zambryskiibacteriota</taxon>
    </lineage>
</organism>
<dbReference type="InterPro" id="IPR036821">
    <property type="entry name" value="Peptide_deformylase_sf"/>
</dbReference>
<dbReference type="Gene3D" id="3.90.45.10">
    <property type="entry name" value="Peptide deformylase"/>
    <property type="match status" value="1"/>
</dbReference>
<dbReference type="GO" id="GO:0042586">
    <property type="term" value="F:peptide deformylase activity"/>
    <property type="evidence" value="ECO:0007669"/>
    <property type="project" value="UniProtKB-UniRule"/>
</dbReference>
<comment type="caution">
    <text evidence="3">The sequence shown here is derived from an EMBL/GenBank/DDBJ whole genome shotgun (WGS) entry which is preliminary data.</text>
</comment>
<dbReference type="GO" id="GO:0046872">
    <property type="term" value="F:metal ion binding"/>
    <property type="evidence" value="ECO:0007669"/>
    <property type="project" value="UniProtKB-KW"/>
</dbReference>
<dbReference type="EC" id="3.5.1.88" evidence="2"/>
<evidence type="ECO:0000313" key="4">
    <source>
        <dbReference type="Proteomes" id="UP000179264"/>
    </source>
</evidence>
<comment type="cofactor">
    <cofactor evidence="2">
        <name>Fe(2+)</name>
        <dbReference type="ChEBI" id="CHEBI:29033"/>
    </cofactor>
    <text evidence="2">Binds 1 Fe(2+) ion.</text>
</comment>
<dbReference type="GO" id="GO:0006412">
    <property type="term" value="P:translation"/>
    <property type="evidence" value="ECO:0007669"/>
    <property type="project" value="UniProtKB-UniRule"/>
</dbReference>
<dbReference type="Pfam" id="PF01327">
    <property type="entry name" value="Pep_deformylase"/>
    <property type="match status" value="1"/>
</dbReference>
<dbReference type="PRINTS" id="PR01576">
    <property type="entry name" value="PDEFORMYLASE"/>
</dbReference>
<dbReference type="NCBIfam" id="NF001159">
    <property type="entry name" value="PRK00150.1-3"/>
    <property type="match status" value="1"/>
</dbReference>
<dbReference type="InterPro" id="IPR023635">
    <property type="entry name" value="Peptide_deformylase"/>
</dbReference>
<feature type="binding site" evidence="2">
    <location>
        <position position="165"/>
    </location>
    <ligand>
        <name>Fe cation</name>
        <dbReference type="ChEBI" id="CHEBI:24875"/>
    </ligand>
</feature>
<dbReference type="PANTHER" id="PTHR10458:SF22">
    <property type="entry name" value="PEPTIDE DEFORMYLASE"/>
    <property type="match status" value="1"/>
</dbReference>
<keyword evidence="2" id="KW-0378">Hydrolase</keyword>
<proteinExistence type="inferred from homology"/>
<evidence type="ECO:0000313" key="3">
    <source>
        <dbReference type="EMBL" id="OHA93990.1"/>
    </source>
</evidence>
<feature type="binding site" evidence="2">
    <location>
        <position position="161"/>
    </location>
    <ligand>
        <name>Fe cation</name>
        <dbReference type="ChEBI" id="CHEBI:24875"/>
    </ligand>
</feature>
<feature type="binding site" evidence="2">
    <location>
        <position position="119"/>
    </location>
    <ligand>
        <name>Fe cation</name>
        <dbReference type="ChEBI" id="CHEBI:24875"/>
    </ligand>
</feature>
<evidence type="ECO:0000256" key="2">
    <source>
        <dbReference type="HAMAP-Rule" id="MF_00163"/>
    </source>
</evidence>
<reference evidence="3 4" key="1">
    <citation type="journal article" date="2016" name="Nat. Commun.">
        <title>Thousands of microbial genomes shed light on interconnected biogeochemical processes in an aquifer system.</title>
        <authorList>
            <person name="Anantharaman K."/>
            <person name="Brown C.T."/>
            <person name="Hug L.A."/>
            <person name="Sharon I."/>
            <person name="Castelle C.J."/>
            <person name="Probst A.J."/>
            <person name="Thomas B.C."/>
            <person name="Singh A."/>
            <person name="Wilkins M.J."/>
            <person name="Karaoz U."/>
            <person name="Brodie E.L."/>
            <person name="Williams K.H."/>
            <person name="Hubbard S.S."/>
            <person name="Banfield J.F."/>
        </authorList>
    </citation>
    <scope>NUCLEOTIDE SEQUENCE [LARGE SCALE GENOMIC DNA]</scope>
</reference>
<dbReference type="HAMAP" id="MF_00163">
    <property type="entry name" value="Pep_deformylase"/>
    <property type="match status" value="1"/>
</dbReference>
<dbReference type="Proteomes" id="UP000179264">
    <property type="component" value="Unassembled WGS sequence"/>
</dbReference>
<dbReference type="PIRSF" id="PIRSF004749">
    <property type="entry name" value="Pep_def"/>
    <property type="match status" value="1"/>
</dbReference>